<protein>
    <submittedName>
        <fullName evidence="2">Uncharacterized protein</fullName>
    </submittedName>
</protein>
<name>A0A450Y924_9GAMM</name>
<feature type="compositionally biased region" description="Basic and acidic residues" evidence="1">
    <location>
        <begin position="7"/>
        <end position="18"/>
    </location>
</feature>
<sequence length="76" mass="8745">MGNVDLRSPRQDGFRSETEDTDTDWQGNEKCDFYRPARHGVVSEKTKGFFTIPPGNASPAKIKREINIRYVESKRL</sequence>
<proteinExistence type="predicted"/>
<dbReference type="EMBL" id="CAADFS010000003">
    <property type="protein sequence ID" value="VFK38042.1"/>
    <property type="molecule type" value="Genomic_DNA"/>
</dbReference>
<evidence type="ECO:0000313" key="2">
    <source>
        <dbReference type="EMBL" id="VFK38042.1"/>
    </source>
</evidence>
<reference evidence="2" key="1">
    <citation type="submission" date="2019-02" db="EMBL/GenBank/DDBJ databases">
        <authorList>
            <person name="Gruber-Vodicka R. H."/>
            <person name="Seah K. B. B."/>
        </authorList>
    </citation>
    <scope>NUCLEOTIDE SEQUENCE</scope>
    <source>
        <strain evidence="2">BECK_BZ123</strain>
    </source>
</reference>
<organism evidence="2">
    <name type="scientific">Candidatus Kentrum sp. TC</name>
    <dbReference type="NCBI Taxonomy" id="2126339"/>
    <lineage>
        <taxon>Bacteria</taxon>
        <taxon>Pseudomonadati</taxon>
        <taxon>Pseudomonadota</taxon>
        <taxon>Gammaproteobacteria</taxon>
        <taxon>Candidatus Kentrum</taxon>
    </lineage>
</organism>
<accession>A0A450Y924</accession>
<gene>
    <name evidence="2" type="ORF">BECKTC1821D_GA0114238_100326</name>
</gene>
<evidence type="ECO:0000256" key="1">
    <source>
        <dbReference type="SAM" id="MobiDB-lite"/>
    </source>
</evidence>
<dbReference type="AlphaFoldDB" id="A0A450Y924"/>
<feature type="region of interest" description="Disordered" evidence="1">
    <location>
        <begin position="1"/>
        <end position="30"/>
    </location>
</feature>